<feature type="region of interest" description="Disordered" evidence="1">
    <location>
        <begin position="205"/>
        <end position="229"/>
    </location>
</feature>
<evidence type="ECO:0000313" key="3">
    <source>
        <dbReference type="Proteomes" id="UP001177023"/>
    </source>
</evidence>
<organism evidence="2 3">
    <name type="scientific">Mesorhabditis spiculigera</name>
    <dbReference type="NCBI Taxonomy" id="96644"/>
    <lineage>
        <taxon>Eukaryota</taxon>
        <taxon>Metazoa</taxon>
        <taxon>Ecdysozoa</taxon>
        <taxon>Nematoda</taxon>
        <taxon>Chromadorea</taxon>
        <taxon>Rhabditida</taxon>
        <taxon>Rhabditina</taxon>
        <taxon>Rhabditomorpha</taxon>
        <taxon>Rhabditoidea</taxon>
        <taxon>Rhabditidae</taxon>
        <taxon>Mesorhabditinae</taxon>
        <taxon>Mesorhabditis</taxon>
    </lineage>
</organism>
<dbReference type="EMBL" id="CATQJA010002709">
    <property type="protein sequence ID" value="CAJ0587078.1"/>
    <property type="molecule type" value="Genomic_DNA"/>
</dbReference>
<feature type="compositionally biased region" description="Polar residues" evidence="1">
    <location>
        <begin position="145"/>
        <end position="172"/>
    </location>
</feature>
<evidence type="ECO:0000313" key="2">
    <source>
        <dbReference type="EMBL" id="CAJ0587078.1"/>
    </source>
</evidence>
<protein>
    <submittedName>
        <fullName evidence="2">Uncharacterized protein</fullName>
    </submittedName>
</protein>
<reference evidence="2" key="1">
    <citation type="submission" date="2023-06" db="EMBL/GenBank/DDBJ databases">
        <authorList>
            <person name="Delattre M."/>
        </authorList>
    </citation>
    <scope>NUCLEOTIDE SEQUENCE</scope>
    <source>
        <strain evidence="2">AF72</strain>
    </source>
</reference>
<comment type="caution">
    <text evidence="2">The sequence shown here is derived from an EMBL/GenBank/DDBJ whole genome shotgun (WGS) entry which is preliminary data.</text>
</comment>
<feature type="region of interest" description="Disordered" evidence="1">
    <location>
        <begin position="145"/>
        <end position="174"/>
    </location>
</feature>
<accession>A0AA36DGA6</accession>
<evidence type="ECO:0000256" key="1">
    <source>
        <dbReference type="SAM" id="MobiDB-lite"/>
    </source>
</evidence>
<keyword evidence="3" id="KW-1185">Reference proteome</keyword>
<feature type="compositionally biased region" description="Polar residues" evidence="1">
    <location>
        <begin position="36"/>
        <end position="45"/>
    </location>
</feature>
<dbReference type="AlphaFoldDB" id="A0AA36DGA6"/>
<proteinExistence type="predicted"/>
<sequence length="229" mass="25299">MNRSRSRESDEENVPSGSDSRRQSQDVRVEPESIPESDTVSGETSETARIESEAVEGSEHGSIDREEFGSETLSLTSEADAKKEEEDAIARNRDFIIQQMPCNRIWYPPPWLRAERLFRNPMEFRVGCPKKMTLLESHNNFSYYSPTDSQANKSKPTASIQKNNQNTTAFRHSNSKFRMGGGIGGGMGGGIGGGIGGGMGGRMCGDGDSFHEPPPGHVRPANQNRTFYY</sequence>
<gene>
    <name evidence="2" type="ORF">MSPICULIGERA_LOCUS25058</name>
</gene>
<dbReference type="Proteomes" id="UP001177023">
    <property type="component" value="Unassembled WGS sequence"/>
</dbReference>
<name>A0AA36DGA6_9BILA</name>
<feature type="non-terminal residue" evidence="2">
    <location>
        <position position="1"/>
    </location>
</feature>
<feature type="region of interest" description="Disordered" evidence="1">
    <location>
        <begin position="1"/>
        <end position="85"/>
    </location>
</feature>
<feature type="compositionally biased region" description="Basic and acidic residues" evidence="1">
    <location>
        <begin position="19"/>
        <end position="31"/>
    </location>
</feature>
<feature type="compositionally biased region" description="Basic and acidic residues" evidence="1">
    <location>
        <begin position="46"/>
        <end position="68"/>
    </location>
</feature>